<feature type="domain" description="FYVE-type" evidence="11">
    <location>
        <begin position="160"/>
        <end position="220"/>
    </location>
</feature>
<dbReference type="SUPFAM" id="SSF48464">
    <property type="entry name" value="ENTH/VHS domain"/>
    <property type="match status" value="1"/>
</dbReference>
<dbReference type="InterPro" id="IPR013083">
    <property type="entry name" value="Znf_RING/FYVE/PHD"/>
</dbReference>
<dbReference type="InterPro" id="IPR000306">
    <property type="entry name" value="Znf_FYVE"/>
</dbReference>
<dbReference type="InterPro" id="IPR002014">
    <property type="entry name" value="VHS_dom"/>
</dbReference>
<evidence type="ECO:0000256" key="2">
    <source>
        <dbReference type="ARBA" id="ARBA00022490"/>
    </source>
</evidence>
<dbReference type="Pfam" id="PF00790">
    <property type="entry name" value="VHS"/>
    <property type="match status" value="1"/>
</dbReference>
<dbReference type="PANTHER" id="PTHR46275">
    <property type="entry name" value="HEPATOCYTE GROWTH FACTOR-REGULATED TYROSINE KINASE SUBSTRATE"/>
    <property type="match status" value="1"/>
</dbReference>
<dbReference type="InterPro" id="IPR011011">
    <property type="entry name" value="Znf_FYVE_PHD"/>
</dbReference>
<dbReference type="PROSITE" id="PS50179">
    <property type="entry name" value="VHS"/>
    <property type="match status" value="1"/>
</dbReference>
<dbReference type="GO" id="GO:0031623">
    <property type="term" value="P:receptor internalization"/>
    <property type="evidence" value="ECO:0007669"/>
    <property type="project" value="TreeGrafter"/>
</dbReference>
<dbReference type="PANTHER" id="PTHR46275:SF1">
    <property type="entry name" value="HEPATOCYTE GROWTH FACTOR-REGULATED TYROSINE KINASE SUBSTRATE"/>
    <property type="match status" value="1"/>
</dbReference>
<dbReference type="GO" id="GO:0043130">
    <property type="term" value="F:ubiquitin binding"/>
    <property type="evidence" value="ECO:0007669"/>
    <property type="project" value="InterPro"/>
</dbReference>
<sequence>MFRGSSNFEKLLDKATSPLKLEPDWPVIIQICDQIRQGDVEPKFALSCIKKKMTNVNPHVVMFGLDVLESCVKNCGAPVHDEIGTKPFMESMRETIKTTQHENARNKLLELIQAWAHAFRNSPKYRCVQDTVNILKADGYKFPTLKESDAMFKADTAPEWADGDCCHRCRIQFSVIQRKHHCRACGQVFCHQCSSKTTNLPKYGIEKDVRVCESCFEKANKPSTTSGSKSDDLPIEYLNSSLAQQNQAPPPRKSEAELKEEEELQLAIALSQSEAENKSQLSTSPEVENPELARYLNRTYWQQQSAEFSNASAPAQQASQQVIIVLPFIFFLLYYRFSFELFIFQPQNPQMVNQVALNGVEDEQMEEFTNTLRSSVEMFVNRMKSNSSRGRSIGNDSSVQTLFLNITAMHSRLLRYIQQQDDSRVYFEGLQDKLAQVKDARAALDALREEHREKLRREAEFAEKQRQMQMAQKLDIMRKKKQEYLAYQRQLALQRIQDQEREMQLRQEQQKQQYMMGSYSSMPYMPQGPQGGYIPDGMVPGRFPGPPPQQHNFPPYNPRPGLSMGQGPMPPHMGPPQQGPPAHPMAPPMGPSPQHGQPHMPQGPHMGQPVAPPMGVGPPQPGAPPMGVQGPPMGMMPPPGVHHPPPQEIHHHVKEEEKTAELISFD</sequence>
<evidence type="ECO:0000313" key="14">
    <source>
        <dbReference type="Proteomes" id="UP000479000"/>
    </source>
</evidence>
<keyword evidence="5 8" id="KW-0863">Zinc-finger</keyword>
<dbReference type="CDD" id="cd15720">
    <property type="entry name" value="FYVE_Hrs"/>
    <property type="match status" value="1"/>
</dbReference>
<evidence type="ECO:0000256" key="4">
    <source>
        <dbReference type="ARBA" id="ARBA00022723"/>
    </source>
</evidence>
<comment type="subcellular location">
    <subcellularLocation>
        <location evidence="7">Cytoplasm</location>
        <location evidence="7">Cell cortex</location>
    </subcellularLocation>
    <subcellularLocation>
        <location evidence="7">Cytoplasm</location>
        <location evidence="7">Perinuclear region</location>
    </subcellularLocation>
</comment>
<dbReference type="AlphaFoldDB" id="A0A6H5HA97"/>
<dbReference type="GO" id="GO:0035091">
    <property type="term" value="F:phosphatidylinositol binding"/>
    <property type="evidence" value="ECO:0007669"/>
    <property type="project" value="InterPro"/>
</dbReference>
<dbReference type="Gene3D" id="1.20.5.1940">
    <property type="match status" value="1"/>
</dbReference>
<feature type="region of interest" description="Disordered" evidence="10">
    <location>
        <begin position="545"/>
        <end position="648"/>
    </location>
</feature>
<feature type="compositionally biased region" description="Pro residues" evidence="10">
    <location>
        <begin position="568"/>
        <end position="591"/>
    </location>
</feature>
<dbReference type="InterPro" id="IPR024641">
    <property type="entry name" value="HRS_helical"/>
</dbReference>
<dbReference type="GO" id="GO:0032456">
    <property type="term" value="P:endocytic recycling"/>
    <property type="evidence" value="ECO:0007669"/>
    <property type="project" value="TreeGrafter"/>
</dbReference>
<dbReference type="GO" id="GO:0005938">
    <property type="term" value="C:cell cortex"/>
    <property type="evidence" value="ECO:0007669"/>
    <property type="project" value="UniProtKB-SubCell"/>
</dbReference>
<evidence type="ECO:0000259" key="12">
    <source>
        <dbReference type="PROSITE" id="PS50179"/>
    </source>
</evidence>
<dbReference type="EMBL" id="CADCXU010022999">
    <property type="protein sequence ID" value="CAB0010331.1"/>
    <property type="molecule type" value="Genomic_DNA"/>
</dbReference>
<dbReference type="Pfam" id="PF01363">
    <property type="entry name" value="FYVE"/>
    <property type="match status" value="1"/>
</dbReference>
<dbReference type="PIRSF" id="PIRSF036956">
    <property type="entry name" value="Hrs_Vps27"/>
    <property type="match status" value="1"/>
</dbReference>
<dbReference type="Pfam" id="PF12210">
    <property type="entry name" value="Hrs_helical"/>
    <property type="match status" value="1"/>
</dbReference>
<evidence type="ECO:0000256" key="1">
    <source>
        <dbReference type="ARBA" id="ARBA00015450"/>
    </source>
</evidence>
<gene>
    <name evidence="13" type="ORF">NTEN_LOCUS15376</name>
</gene>
<dbReference type="CDD" id="cd03569">
    <property type="entry name" value="VHS_Hrs"/>
    <property type="match status" value="1"/>
</dbReference>
<feature type="coiled-coil region" evidence="9">
    <location>
        <begin position="430"/>
        <end position="513"/>
    </location>
</feature>
<protein>
    <recommendedName>
        <fullName evidence="1 7">Hepatocyte growth factor-regulated tyrosine kinase substrate</fullName>
    </recommendedName>
</protein>
<dbReference type="OrthoDB" id="957735at2759"/>
<keyword evidence="4" id="KW-0479">Metal-binding</keyword>
<proteinExistence type="predicted"/>
<keyword evidence="3" id="KW-0597">Phosphoprotein</keyword>
<keyword evidence="2" id="KW-0963">Cytoplasm</keyword>
<keyword evidence="6" id="KW-0862">Zinc</keyword>
<dbReference type="SMART" id="SM00064">
    <property type="entry name" value="FYVE"/>
    <property type="match status" value="1"/>
</dbReference>
<dbReference type="GO" id="GO:0048471">
    <property type="term" value="C:perinuclear region of cytoplasm"/>
    <property type="evidence" value="ECO:0007669"/>
    <property type="project" value="UniProtKB-SubCell"/>
</dbReference>
<dbReference type="Gene3D" id="3.30.40.10">
    <property type="entry name" value="Zinc/RING finger domain, C3HC4 (zinc finger)"/>
    <property type="match status" value="1"/>
</dbReference>
<evidence type="ECO:0000256" key="10">
    <source>
        <dbReference type="SAM" id="MobiDB-lite"/>
    </source>
</evidence>
<dbReference type="InterPro" id="IPR008942">
    <property type="entry name" value="ENTH_VHS"/>
</dbReference>
<evidence type="ECO:0000256" key="6">
    <source>
        <dbReference type="ARBA" id="ARBA00022833"/>
    </source>
</evidence>
<feature type="compositionally biased region" description="Low complexity" evidence="10">
    <location>
        <begin position="592"/>
        <end position="609"/>
    </location>
</feature>
<dbReference type="PROSITE" id="PS50330">
    <property type="entry name" value="UIM"/>
    <property type="match status" value="1"/>
</dbReference>
<dbReference type="SUPFAM" id="SSF57903">
    <property type="entry name" value="FYVE/PHD zinc finger"/>
    <property type="match status" value="1"/>
</dbReference>
<dbReference type="InterPro" id="IPR003903">
    <property type="entry name" value="UIM_dom"/>
</dbReference>
<reference evidence="13 14" key="1">
    <citation type="submission" date="2020-02" db="EMBL/GenBank/DDBJ databases">
        <authorList>
            <person name="Ferguson B K."/>
        </authorList>
    </citation>
    <scope>NUCLEOTIDE SEQUENCE [LARGE SCALE GENOMIC DNA]</scope>
</reference>
<feature type="compositionally biased region" description="Pro residues" evidence="10">
    <location>
        <begin position="634"/>
        <end position="647"/>
    </location>
</feature>
<dbReference type="PROSITE" id="PS50178">
    <property type="entry name" value="ZF_FYVE"/>
    <property type="match status" value="1"/>
</dbReference>
<name>A0A6H5HA97_9HEMI</name>
<comment type="function">
    <text evidence="7">Essential role in endosome membrane invagination and formation of multivesicular bodies, MVBs. Required during gastrulation and appears to regulate early embryonic signaling pathways. Inhibits tyrosine kinase receptor signaling by promoting degradation of the tyrosine-phosphorylated, active receptor, potentially by sorting activated receptors into MVBs. The MVBs are then trafficked to the lysosome where their contents are degraded.</text>
</comment>
<feature type="domain" description="VHS" evidence="12">
    <location>
        <begin position="15"/>
        <end position="143"/>
    </location>
</feature>
<dbReference type="GO" id="GO:0005769">
    <property type="term" value="C:early endosome"/>
    <property type="evidence" value="ECO:0007669"/>
    <property type="project" value="TreeGrafter"/>
</dbReference>
<evidence type="ECO:0000256" key="9">
    <source>
        <dbReference type="SAM" id="Coils"/>
    </source>
</evidence>
<evidence type="ECO:0000259" key="11">
    <source>
        <dbReference type="PROSITE" id="PS50178"/>
    </source>
</evidence>
<keyword evidence="14" id="KW-1185">Reference proteome</keyword>
<evidence type="ECO:0000256" key="8">
    <source>
        <dbReference type="PROSITE-ProRule" id="PRU00091"/>
    </source>
</evidence>
<accession>A0A6H5HA97</accession>
<dbReference type="Proteomes" id="UP000479000">
    <property type="component" value="Unassembled WGS sequence"/>
</dbReference>
<dbReference type="SMART" id="SM00288">
    <property type="entry name" value="VHS"/>
    <property type="match status" value="1"/>
</dbReference>
<dbReference type="InterPro" id="IPR017073">
    <property type="entry name" value="HGS/VPS27"/>
</dbReference>
<dbReference type="CDD" id="cd21387">
    <property type="entry name" value="GAT_Hrs"/>
    <property type="match status" value="1"/>
</dbReference>
<keyword evidence="9" id="KW-0175">Coiled coil</keyword>
<dbReference type="InterPro" id="IPR017455">
    <property type="entry name" value="Znf_FYVE-rel"/>
</dbReference>
<evidence type="ECO:0000313" key="13">
    <source>
        <dbReference type="EMBL" id="CAB0010331.1"/>
    </source>
</evidence>
<organism evidence="13 14">
    <name type="scientific">Nesidiocoris tenuis</name>
    <dbReference type="NCBI Taxonomy" id="355587"/>
    <lineage>
        <taxon>Eukaryota</taxon>
        <taxon>Metazoa</taxon>
        <taxon>Ecdysozoa</taxon>
        <taxon>Arthropoda</taxon>
        <taxon>Hexapoda</taxon>
        <taxon>Insecta</taxon>
        <taxon>Pterygota</taxon>
        <taxon>Neoptera</taxon>
        <taxon>Paraneoptera</taxon>
        <taxon>Hemiptera</taxon>
        <taxon>Heteroptera</taxon>
        <taxon>Panheteroptera</taxon>
        <taxon>Cimicomorpha</taxon>
        <taxon>Miridae</taxon>
        <taxon>Dicyphina</taxon>
        <taxon>Nesidiocoris</taxon>
    </lineage>
</organism>
<evidence type="ECO:0000256" key="3">
    <source>
        <dbReference type="ARBA" id="ARBA00022553"/>
    </source>
</evidence>
<evidence type="ECO:0000256" key="5">
    <source>
        <dbReference type="ARBA" id="ARBA00022771"/>
    </source>
</evidence>
<dbReference type="Gene3D" id="1.25.40.90">
    <property type="match status" value="1"/>
</dbReference>
<feature type="compositionally biased region" description="Pro residues" evidence="10">
    <location>
        <begin position="610"/>
        <end position="624"/>
    </location>
</feature>
<dbReference type="GO" id="GO:0008270">
    <property type="term" value="F:zinc ion binding"/>
    <property type="evidence" value="ECO:0007669"/>
    <property type="project" value="UniProtKB-KW"/>
</dbReference>
<evidence type="ECO:0000256" key="7">
    <source>
        <dbReference type="PIRNR" id="PIRNR036956"/>
    </source>
</evidence>